<keyword evidence="7" id="KW-0067">ATP-binding</keyword>
<sequence length="298" mass="32950">MKYENALFLFNGNAGNRDLEQKLSQTLPILSQSIKQITVLKTQTINELKDGCVAYASEVELIIIMGGDGTVHECINSIAELEIRPIIAILPAGTCNDFSRMLRIPQNLRQAAEAIVNGEIIPIDLGKTDNWYFLNFWGIGLVADTSLNINETQKRSLGVLSYFMSSIKTVTQSEPFSYKMKTDVETYEGEAVMLVVLNGGFIGTRQIPIPSIRSDDGFFDILIVKNSTLASFKELIMLDQPNNNLDQLSELIYFQAKELTISTDPTKTIDMDGEINGMTPSELSILPGHIQMIKGSSG</sequence>
<reference evidence="12" key="1">
    <citation type="journal article" date="2014" name="Int. J. Syst. Evol. Microbiol.">
        <title>Complete genome sequence of Corynebacterium casei LMG S-19264T (=DSM 44701T), isolated from a smear-ripened cheese.</title>
        <authorList>
            <consortium name="US DOE Joint Genome Institute (JGI-PGF)"/>
            <person name="Walter F."/>
            <person name="Albersmeier A."/>
            <person name="Kalinowski J."/>
            <person name="Ruckert C."/>
        </authorList>
    </citation>
    <scope>NUCLEOTIDE SEQUENCE</scope>
    <source>
        <strain evidence="12">CGMCC 1.12754</strain>
    </source>
</reference>
<keyword evidence="5" id="KW-0547">Nucleotide-binding</keyword>
<name>A0A917HQT9_9BACI</name>
<dbReference type="SMART" id="SM00046">
    <property type="entry name" value="DAGKc"/>
    <property type="match status" value="1"/>
</dbReference>
<organism evidence="12 13">
    <name type="scientific">Virgibacillus oceani</name>
    <dbReference type="NCBI Taxonomy" id="1479511"/>
    <lineage>
        <taxon>Bacteria</taxon>
        <taxon>Bacillati</taxon>
        <taxon>Bacillota</taxon>
        <taxon>Bacilli</taxon>
        <taxon>Bacillales</taxon>
        <taxon>Bacillaceae</taxon>
        <taxon>Virgibacillus</taxon>
    </lineage>
</organism>
<evidence type="ECO:0000256" key="3">
    <source>
        <dbReference type="ARBA" id="ARBA00022516"/>
    </source>
</evidence>
<reference evidence="12" key="2">
    <citation type="submission" date="2020-09" db="EMBL/GenBank/DDBJ databases">
        <authorList>
            <person name="Sun Q."/>
            <person name="Zhou Y."/>
        </authorList>
    </citation>
    <scope>NUCLEOTIDE SEQUENCE</scope>
    <source>
        <strain evidence="12">CGMCC 1.12754</strain>
    </source>
</reference>
<comment type="similarity">
    <text evidence="2">Belongs to the diacylglycerol/lipid kinase family.</text>
</comment>
<dbReference type="InterPro" id="IPR016064">
    <property type="entry name" value="NAD/diacylglycerol_kinase_sf"/>
</dbReference>
<dbReference type="InterPro" id="IPR001206">
    <property type="entry name" value="Diacylglycerol_kinase_cat_dom"/>
</dbReference>
<dbReference type="NCBIfam" id="TIGR00147">
    <property type="entry name" value="YegS/Rv2252/BmrU family lipid kinase"/>
    <property type="match status" value="1"/>
</dbReference>
<evidence type="ECO:0000256" key="1">
    <source>
        <dbReference type="ARBA" id="ARBA00001946"/>
    </source>
</evidence>
<dbReference type="RefSeq" id="WP_229683253.1">
    <property type="nucleotide sequence ID" value="NZ_BMFR01000027.1"/>
</dbReference>
<keyword evidence="10" id="KW-1208">Phospholipid metabolism</keyword>
<keyword evidence="9" id="KW-0594">Phospholipid biosynthesis</keyword>
<evidence type="ECO:0000259" key="11">
    <source>
        <dbReference type="PROSITE" id="PS50146"/>
    </source>
</evidence>
<dbReference type="PANTHER" id="PTHR12358:SF107">
    <property type="entry name" value="LIPID KINASE BMRU-RELATED"/>
    <property type="match status" value="1"/>
</dbReference>
<protein>
    <submittedName>
        <fullName evidence="12">Lipid kinase BmrU</fullName>
    </submittedName>
</protein>
<evidence type="ECO:0000256" key="10">
    <source>
        <dbReference type="ARBA" id="ARBA00023264"/>
    </source>
</evidence>
<dbReference type="AlphaFoldDB" id="A0A917HQT9"/>
<dbReference type="GO" id="GO:0004143">
    <property type="term" value="F:ATP-dependent diacylglycerol kinase activity"/>
    <property type="evidence" value="ECO:0007669"/>
    <property type="project" value="TreeGrafter"/>
</dbReference>
<accession>A0A917HQT9</accession>
<dbReference type="Gene3D" id="2.60.200.40">
    <property type="match status" value="1"/>
</dbReference>
<dbReference type="PROSITE" id="PS50146">
    <property type="entry name" value="DAGK"/>
    <property type="match status" value="1"/>
</dbReference>
<evidence type="ECO:0000256" key="2">
    <source>
        <dbReference type="ARBA" id="ARBA00005983"/>
    </source>
</evidence>
<gene>
    <name evidence="12" type="primary">bmrU</name>
    <name evidence="12" type="ORF">GCM10011398_37000</name>
</gene>
<keyword evidence="4" id="KW-0808">Transferase</keyword>
<dbReference type="SUPFAM" id="SSF111331">
    <property type="entry name" value="NAD kinase/diacylglycerol kinase-like"/>
    <property type="match status" value="1"/>
</dbReference>
<dbReference type="Pfam" id="PF19279">
    <property type="entry name" value="YegS_C"/>
    <property type="match status" value="1"/>
</dbReference>
<keyword evidence="6 12" id="KW-0418">Kinase</keyword>
<comment type="caution">
    <text evidence="12">The sequence shown here is derived from an EMBL/GenBank/DDBJ whole genome shotgun (WGS) entry which is preliminary data.</text>
</comment>
<dbReference type="GO" id="GO:0005886">
    <property type="term" value="C:plasma membrane"/>
    <property type="evidence" value="ECO:0007669"/>
    <property type="project" value="TreeGrafter"/>
</dbReference>
<dbReference type="GO" id="GO:0008654">
    <property type="term" value="P:phospholipid biosynthetic process"/>
    <property type="evidence" value="ECO:0007669"/>
    <property type="project" value="UniProtKB-KW"/>
</dbReference>
<dbReference type="InterPro" id="IPR005218">
    <property type="entry name" value="Diacylglycerol/lipid_kinase"/>
</dbReference>
<dbReference type="Pfam" id="PF00781">
    <property type="entry name" value="DAGK_cat"/>
    <property type="match status" value="1"/>
</dbReference>
<keyword evidence="8" id="KW-0443">Lipid metabolism</keyword>
<evidence type="ECO:0000256" key="8">
    <source>
        <dbReference type="ARBA" id="ARBA00023098"/>
    </source>
</evidence>
<dbReference type="PANTHER" id="PTHR12358">
    <property type="entry name" value="SPHINGOSINE KINASE"/>
    <property type="match status" value="1"/>
</dbReference>
<evidence type="ECO:0000256" key="6">
    <source>
        <dbReference type="ARBA" id="ARBA00022777"/>
    </source>
</evidence>
<evidence type="ECO:0000313" key="12">
    <source>
        <dbReference type="EMBL" id="GGG87706.1"/>
    </source>
</evidence>
<proteinExistence type="inferred from homology"/>
<keyword evidence="13" id="KW-1185">Reference proteome</keyword>
<feature type="domain" description="DAGKc" evidence="11">
    <location>
        <begin position="1"/>
        <end position="132"/>
    </location>
</feature>
<keyword evidence="3" id="KW-0444">Lipid biosynthesis</keyword>
<evidence type="ECO:0000313" key="13">
    <source>
        <dbReference type="Proteomes" id="UP000622860"/>
    </source>
</evidence>
<dbReference type="Gene3D" id="3.40.50.10330">
    <property type="entry name" value="Probable inorganic polyphosphate/atp-NAD kinase, domain 1"/>
    <property type="match status" value="1"/>
</dbReference>
<dbReference type="EMBL" id="BMFR01000027">
    <property type="protein sequence ID" value="GGG87706.1"/>
    <property type="molecule type" value="Genomic_DNA"/>
</dbReference>
<evidence type="ECO:0000256" key="9">
    <source>
        <dbReference type="ARBA" id="ARBA00023209"/>
    </source>
</evidence>
<evidence type="ECO:0000256" key="4">
    <source>
        <dbReference type="ARBA" id="ARBA00022679"/>
    </source>
</evidence>
<dbReference type="GO" id="GO:0005524">
    <property type="term" value="F:ATP binding"/>
    <property type="evidence" value="ECO:0007669"/>
    <property type="project" value="UniProtKB-KW"/>
</dbReference>
<dbReference type="InterPro" id="IPR017438">
    <property type="entry name" value="ATP-NAD_kinase_N"/>
</dbReference>
<evidence type="ECO:0000256" key="7">
    <source>
        <dbReference type="ARBA" id="ARBA00022840"/>
    </source>
</evidence>
<evidence type="ECO:0000256" key="5">
    <source>
        <dbReference type="ARBA" id="ARBA00022741"/>
    </source>
</evidence>
<dbReference type="Proteomes" id="UP000622860">
    <property type="component" value="Unassembled WGS sequence"/>
</dbReference>
<dbReference type="InterPro" id="IPR045540">
    <property type="entry name" value="YegS/DAGK_C"/>
</dbReference>
<comment type="cofactor">
    <cofactor evidence="1">
        <name>Mg(2+)</name>
        <dbReference type="ChEBI" id="CHEBI:18420"/>
    </cofactor>
</comment>
<dbReference type="InterPro" id="IPR050187">
    <property type="entry name" value="Lipid_Phosphate_FormReg"/>
</dbReference>